<organism evidence="2">
    <name type="scientific">Menopon gallinae</name>
    <name type="common">poultry shaft louse</name>
    <dbReference type="NCBI Taxonomy" id="328185"/>
    <lineage>
        <taxon>Eukaryota</taxon>
        <taxon>Metazoa</taxon>
        <taxon>Ecdysozoa</taxon>
        <taxon>Arthropoda</taxon>
        <taxon>Hexapoda</taxon>
        <taxon>Insecta</taxon>
        <taxon>Pterygota</taxon>
        <taxon>Neoptera</taxon>
        <taxon>Paraneoptera</taxon>
        <taxon>Psocodea</taxon>
        <taxon>Troctomorpha</taxon>
        <taxon>Phthiraptera</taxon>
        <taxon>Amblycera</taxon>
        <taxon>Menoponidae</taxon>
        <taxon>Menopon</taxon>
    </lineage>
</organism>
<proteinExistence type="predicted"/>
<feature type="region of interest" description="Disordered" evidence="1">
    <location>
        <begin position="345"/>
        <end position="395"/>
    </location>
</feature>
<evidence type="ECO:0000256" key="1">
    <source>
        <dbReference type="SAM" id="MobiDB-lite"/>
    </source>
</evidence>
<feature type="region of interest" description="Disordered" evidence="1">
    <location>
        <begin position="35"/>
        <end position="74"/>
    </location>
</feature>
<feature type="compositionally biased region" description="Basic and acidic residues" evidence="1">
    <location>
        <begin position="369"/>
        <end position="379"/>
    </location>
</feature>
<protein>
    <submittedName>
        <fullName evidence="2">Uncharacterized protein</fullName>
    </submittedName>
</protein>
<reference evidence="2" key="1">
    <citation type="journal article" date="2024" name="Gigascience">
        <title>Chromosome-level genome of the poultry shaft louse Menopon gallinae provides insight into the host-switching and adaptive evolution of parasitic lice.</title>
        <authorList>
            <person name="Xu Y."/>
            <person name="Ma L."/>
            <person name="Liu S."/>
            <person name="Liang Y."/>
            <person name="Liu Q."/>
            <person name="He Z."/>
            <person name="Tian L."/>
            <person name="Duan Y."/>
            <person name="Cai W."/>
            <person name="Li H."/>
            <person name="Song F."/>
        </authorList>
    </citation>
    <scope>NUCLEOTIDE SEQUENCE</scope>
    <source>
        <strain evidence="2">Cailab_2023a</strain>
    </source>
</reference>
<gene>
    <name evidence="2" type="ORF">PYX00_003002</name>
</gene>
<accession>A0AAW2HYP5</accession>
<dbReference type="AlphaFoldDB" id="A0AAW2HYP5"/>
<feature type="compositionally biased region" description="Polar residues" evidence="1">
    <location>
        <begin position="55"/>
        <end position="64"/>
    </location>
</feature>
<feature type="region of interest" description="Disordered" evidence="1">
    <location>
        <begin position="149"/>
        <end position="259"/>
    </location>
</feature>
<comment type="caution">
    <text evidence="2">The sequence shown here is derived from an EMBL/GenBank/DDBJ whole genome shotgun (WGS) entry which is preliminary data.</text>
</comment>
<sequence length="426" mass="46563">MFPELLRRILKGNLEVERFIGSNLISSWARVNNSRANGKARKPEGKPGKAAVQRTGVNNGSPAEQFNRHPVRPGYPNVAAPCDCTGGYGLSPRTQNWTGMPLISGKKKSPQFHRNVTVEEESSLRTPLSRLAIHTQGAPLILAGRCNASRKNQNRGAPPKTNRGEFGVRRSNKYKENPHVLNGTSDCLSVASDESSGSSHSENCLPRIIKPRKRRKKDRKPVAGADAPAKEDAKTAEPSVEGAKPNQETKISSGSQEVSEDELYCPKLHHSFEDVAESEPQYVYSASSCQCHYCDPAGIWGANFFPKKEAPSFATPPPDSTAKSFHYSAHSDLVLRRSWSEPIQSQSAWKPADGPGPQRSNSFSLAESWKSKTLEDAHRWKPSGKGAGTKSSGYGSQCLEVSTEIVTSPNGHRDIEIRFYSTSPSV</sequence>
<name>A0AAW2HYP5_9NEOP</name>
<feature type="compositionally biased region" description="Polar residues" evidence="1">
    <location>
        <begin position="246"/>
        <end position="257"/>
    </location>
</feature>
<evidence type="ECO:0000313" key="2">
    <source>
        <dbReference type="EMBL" id="KAL0275014.1"/>
    </source>
</evidence>
<dbReference type="EMBL" id="JARGDH010000002">
    <property type="protein sequence ID" value="KAL0275014.1"/>
    <property type="molecule type" value="Genomic_DNA"/>
</dbReference>
<feature type="compositionally biased region" description="Low complexity" evidence="1">
    <location>
        <begin position="189"/>
        <end position="201"/>
    </location>
</feature>
<feature type="compositionally biased region" description="Basic and acidic residues" evidence="1">
    <location>
        <begin position="162"/>
        <end position="178"/>
    </location>
</feature>
<feature type="compositionally biased region" description="Basic residues" evidence="1">
    <location>
        <begin position="209"/>
        <end position="219"/>
    </location>
</feature>